<protein>
    <submittedName>
        <fullName evidence="2">OLC1v1035474C1</fullName>
    </submittedName>
</protein>
<reference evidence="2" key="1">
    <citation type="submission" date="2023-03" db="EMBL/GenBank/DDBJ databases">
        <authorList>
            <person name="Julca I."/>
        </authorList>
    </citation>
    <scope>NUCLEOTIDE SEQUENCE</scope>
</reference>
<evidence type="ECO:0000259" key="1">
    <source>
        <dbReference type="Pfam" id="PF14111"/>
    </source>
</evidence>
<dbReference type="PANTHER" id="PTHR31286:SF180">
    <property type="entry name" value="OS10G0362600 PROTEIN"/>
    <property type="match status" value="1"/>
</dbReference>
<feature type="domain" description="DUF4283" evidence="1">
    <location>
        <begin position="63"/>
        <end position="140"/>
    </location>
</feature>
<name>A0AAV1CU98_OLDCO</name>
<dbReference type="InterPro" id="IPR040256">
    <property type="entry name" value="At4g02000-like"/>
</dbReference>
<accession>A0AAV1CU98</accession>
<evidence type="ECO:0000313" key="2">
    <source>
        <dbReference type="EMBL" id="CAI9098768.1"/>
    </source>
</evidence>
<dbReference type="AlphaFoldDB" id="A0AAV1CU98"/>
<proteinExistence type="predicted"/>
<dbReference type="Pfam" id="PF14111">
    <property type="entry name" value="DUF4283"/>
    <property type="match status" value="1"/>
</dbReference>
<gene>
    <name evidence="2" type="ORF">OLC1_LOCUS8906</name>
</gene>
<dbReference type="PANTHER" id="PTHR31286">
    <property type="entry name" value="GLYCINE-RICH CELL WALL STRUCTURAL PROTEIN 1.8-LIKE"/>
    <property type="match status" value="1"/>
</dbReference>
<dbReference type="Proteomes" id="UP001161247">
    <property type="component" value="Chromosome 3"/>
</dbReference>
<organism evidence="2 3">
    <name type="scientific">Oldenlandia corymbosa var. corymbosa</name>
    <dbReference type="NCBI Taxonomy" id="529605"/>
    <lineage>
        <taxon>Eukaryota</taxon>
        <taxon>Viridiplantae</taxon>
        <taxon>Streptophyta</taxon>
        <taxon>Embryophyta</taxon>
        <taxon>Tracheophyta</taxon>
        <taxon>Spermatophyta</taxon>
        <taxon>Magnoliopsida</taxon>
        <taxon>eudicotyledons</taxon>
        <taxon>Gunneridae</taxon>
        <taxon>Pentapetalae</taxon>
        <taxon>asterids</taxon>
        <taxon>lamiids</taxon>
        <taxon>Gentianales</taxon>
        <taxon>Rubiaceae</taxon>
        <taxon>Rubioideae</taxon>
        <taxon>Spermacoceae</taxon>
        <taxon>Hedyotis-Oldenlandia complex</taxon>
        <taxon>Oldenlandia</taxon>
    </lineage>
</organism>
<keyword evidence="3" id="KW-1185">Reference proteome</keyword>
<evidence type="ECO:0000313" key="3">
    <source>
        <dbReference type="Proteomes" id="UP001161247"/>
    </source>
</evidence>
<dbReference type="EMBL" id="OX459120">
    <property type="protein sequence ID" value="CAI9098768.1"/>
    <property type="molecule type" value="Genomic_DNA"/>
</dbReference>
<sequence>MEGGHHNGGHGQAPPANHQLNFIQALSGPKNSNPSSSIAGKHKGEIAIKFPTPLVAKYSEPYQYALVGKFPHGRPTLEVIQNFFISQDLATTFTVGLMGSKHVLLNFNSEKDLLRIYSRSIWYIDSKPMRIFKWTPYFHVDRESSIVPLWFKLPKLPVHLSNKETLFDITKQFVTPLRIDSATQNGRRPNVATIQVEVDLQKEIPKRIWMEIGDSFGYWQPIETEEMLPAYCNYCWHLGHSE</sequence>
<dbReference type="InterPro" id="IPR025558">
    <property type="entry name" value="DUF4283"/>
</dbReference>